<dbReference type="PANTHER" id="PTHR23226">
    <property type="entry name" value="ZINC FINGER AND SCAN DOMAIN-CONTAINING"/>
    <property type="match status" value="1"/>
</dbReference>
<dbReference type="EMBL" id="CAXKWB010009355">
    <property type="protein sequence ID" value="CAL4094438.1"/>
    <property type="molecule type" value="Genomic_DNA"/>
</dbReference>
<dbReference type="GO" id="GO:0000981">
    <property type="term" value="F:DNA-binding transcription factor activity, RNA polymerase II-specific"/>
    <property type="evidence" value="ECO:0007669"/>
    <property type="project" value="TreeGrafter"/>
</dbReference>
<evidence type="ECO:0000256" key="15">
    <source>
        <dbReference type="PROSITE-ProRule" id="PRU00042"/>
    </source>
</evidence>
<evidence type="ECO:0000256" key="13">
    <source>
        <dbReference type="ARBA" id="ARBA00023843"/>
    </source>
</evidence>
<dbReference type="Proteomes" id="UP001497623">
    <property type="component" value="Unassembled WGS sequence"/>
</dbReference>
<keyword evidence="12" id="KW-0539">Nucleus</keyword>
<gene>
    <name evidence="18" type="ORF">MNOR_LOCUS15148</name>
</gene>
<comment type="function">
    <text evidence="1">May be involved in transcriptional regulation.</text>
</comment>
<dbReference type="SUPFAM" id="SSF57667">
    <property type="entry name" value="beta-beta-alpha zinc fingers"/>
    <property type="match status" value="3"/>
</dbReference>
<keyword evidence="4" id="KW-0302">Gap protein</keyword>
<proteinExistence type="inferred from homology"/>
<evidence type="ECO:0000313" key="18">
    <source>
        <dbReference type="EMBL" id="CAL4094438.1"/>
    </source>
</evidence>
<comment type="subcellular location">
    <subcellularLocation>
        <location evidence="2">Nucleus</location>
    </subcellularLocation>
</comment>
<sequence>MSPFSDKSSCRRHQRIHTGGKPYQCSQCDNRMSVVNIKEEIGVMKEPINIHSVEIKLEEDIKINEDPIVFTGESHLVKHDKLFGEKPSKCRHVNRAISIRSDSKIQISKTGEKPYQCRQYDKAFTYKTYPRNHQRTHTGEKPFKCSQCEKTFSHKGTLITHQKIHT</sequence>
<keyword evidence="9" id="KW-0805">Transcription regulation</keyword>
<evidence type="ECO:0000256" key="11">
    <source>
        <dbReference type="ARBA" id="ARBA00023163"/>
    </source>
</evidence>
<evidence type="ECO:0000256" key="1">
    <source>
        <dbReference type="ARBA" id="ARBA00003767"/>
    </source>
</evidence>
<dbReference type="FunFam" id="3.30.160.60:FF:000028">
    <property type="entry name" value="zinc finger protein 90 homolog"/>
    <property type="match status" value="1"/>
</dbReference>
<comment type="similarity">
    <text evidence="3">Belongs to the krueppel C2H2-type zinc-finger protein family.</text>
</comment>
<dbReference type="SMART" id="SM00355">
    <property type="entry name" value="ZnF_C2H2"/>
    <property type="match status" value="2"/>
</dbReference>
<keyword evidence="11" id="KW-0804">Transcription</keyword>
<feature type="domain" description="C2H2-type" evidence="17">
    <location>
        <begin position="143"/>
        <end position="166"/>
    </location>
</feature>
<keyword evidence="10" id="KW-0238">DNA-binding</keyword>
<dbReference type="GO" id="GO:0000978">
    <property type="term" value="F:RNA polymerase II cis-regulatory region sequence-specific DNA binding"/>
    <property type="evidence" value="ECO:0007669"/>
    <property type="project" value="TreeGrafter"/>
</dbReference>
<keyword evidence="19" id="KW-1185">Reference proteome</keyword>
<dbReference type="Gene3D" id="3.30.160.60">
    <property type="entry name" value="Classic Zinc Finger"/>
    <property type="match status" value="3"/>
</dbReference>
<comment type="caution">
    <text evidence="18">The sequence shown here is derived from an EMBL/GenBank/DDBJ whole genome shotgun (WGS) entry which is preliminary data.</text>
</comment>
<dbReference type="GO" id="GO:0035282">
    <property type="term" value="P:segmentation"/>
    <property type="evidence" value="ECO:0007669"/>
    <property type="project" value="UniProtKB-KW"/>
</dbReference>
<feature type="domain" description="C2H2-type" evidence="17">
    <location>
        <begin position="115"/>
        <end position="142"/>
    </location>
</feature>
<keyword evidence="7 15" id="KW-0863">Zinc-finger</keyword>
<dbReference type="InterPro" id="IPR036236">
    <property type="entry name" value="Znf_C2H2_sf"/>
</dbReference>
<keyword evidence="5" id="KW-0479">Metal-binding</keyword>
<accession>A0AAV2QT85</accession>
<dbReference type="GO" id="GO:0008270">
    <property type="term" value="F:zinc ion binding"/>
    <property type="evidence" value="ECO:0007669"/>
    <property type="project" value="UniProtKB-KW"/>
</dbReference>
<evidence type="ECO:0000256" key="16">
    <source>
        <dbReference type="SAM" id="MobiDB-lite"/>
    </source>
</evidence>
<keyword evidence="6" id="KW-0677">Repeat</keyword>
<comment type="function">
    <text evidence="14">Krueppel is a gap class segmentation protein.</text>
</comment>
<dbReference type="PROSITE" id="PS00028">
    <property type="entry name" value="ZINC_FINGER_C2H2_1"/>
    <property type="match status" value="1"/>
</dbReference>
<evidence type="ECO:0000256" key="5">
    <source>
        <dbReference type="ARBA" id="ARBA00022723"/>
    </source>
</evidence>
<evidence type="ECO:0000256" key="10">
    <source>
        <dbReference type="ARBA" id="ARBA00023125"/>
    </source>
</evidence>
<dbReference type="PANTHER" id="PTHR23226:SF404">
    <property type="entry name" value="ZINC FINGER PROTEIN 432"/>
    <property type="match status" value="1"/>
</dbReference>
<dbReference type="AlphaFoldDB" id="A0AAV2QT85"/>
<dbReference type="InterPro" id="IPR013087">
    <property type="entry name" value="Znf_C2H2_type"/>
</dbReference>
<dbReference type="GO" id="GO:0005634">
    <property type="term" value="C:nucleus"/>
    <property type="evidence" value="ECO:0007669"/>
    <property type="project" value="UniProtKB-SubCell"/>
</dbReference>
<name>A0AAV2QT85_MEGNR</name>
<evidence type="ECO:0000256" key="3">
    <source>
        <dbReference type="ARBA" id="ARBA00006991"/>
    </source>
</evidence>
<dbReference type="Pfam" id="PF00096">
    <property type="entry name" value="zf-C2H2"/>
    <property type="match status" value="1"/>
</dbReference>
<feature type="region of interest" description="Disordered" evidence="16">
    <location>
        <begin position="1"/>
        <end position="21"/>
    </location>
</feature>
<dbReference type="FunFam" id="3.30.160.60:FF:001954">
    <property type="entry name" value="Zinc finger protein 787"/>
    <property type="match status" value="1"/>
</dbReference>
<keyword evidence="4" id="KW-0217">Developmental protein</keyword>
<protein>
    <recommendedName>
        <fullName evidence="13">Protein krueppel</fullName>
    </recommendedName>
</protein>
<feature type="non-terminal residue" evidence="18">
    <location>
        <position position="166"/>
    </location>
</feature>
<evidence type="ECO:0000256" key="9">
    <source>
        <dbReference type="ARBA" id="ARBA00023015"/>
    </source>
</evidence>
<dbReference type="PROSITE" id="PS50157">
    <property type="entry name" value="ZINC_FINGER_C2H2_2"/>
    <property type="match status" value="2"/>
</dbReference>
<reference evidence="18 19" key="1">
    <citation type="submission" date="2024-05" db="EMBL/GenBank/DDBJ databases">
        <authorList>
            <person name="Wallberg A."/>
        </authorList>
    </citation>
    <scope>NUCLEOTIDE SEQUENCE [LARGE SCALE GENOMIC DNA]</scope>
</reference>
<evidence type="ECO:0000313" key="19">
    <source>
        <dbReference type="Proteomes" id="UP001497623"/>
    </source>
</evidence>
<evidence type="ECO:0000256" key="14">
    <source>
        <dbReference type="ARBA" id="ARBA00053345"/>
    </source>
</evidence>
<evidence type="ECO:0000256" key="4">
    <source>
        <dbReference type="ARBA" id="ARBA00022492"/>
    </source>
</evidence>
<evidence type="ECO:0000256" key="6">
    <source>
        <dbReference type="ARBA" id="ARBA00022737"/>
    </source>
</evidence>
<evidence type="ECO:0000256" key="8">
    <source>
        <dbReference type="ARBA" id="ARBA00022833"/>
    </source>
</evidence>
<evidence type="ECO:0000256" key="2">
    <source>
        <dbReference type="ARBA" id="ARBA00004123"/>
    </source>
</evidence>
<evidence type="ECO:0000259" key="17">
    <source>
        <dbReference type="PROSITE" id="PS50157"/>
    </source>
</evidence>
<evidence type="ECO:0000256" key="7">
    <source>
        <dbReference type="ARBA" id="ARBA00022771"/>
    </source>
</evidence>
<evidence type="ECO:0000256" key="12">
    <source>
        <dbReference type="ARBA" id="ARBA00023242"/>
    </source>
</evidence>
<organism evidence="18 19">
    <name type="scientific">Meganyctiphanes norvegica</name>
    <name type="common">Northern krill</name>
    <name type="synonym">Thysanopoda norvegica</name>
    <dbReference type="NCBI Taxonomy" id="48144"/>
    <lineage>
        <taxon>Eukaryota</taxon>
        <taxon>Metazoa</taxon>
        <taxon>Ecdysozoa</taxon>
        <taxon>Arthropoda</taxon>
        <taxon>Crustacea</taxon>
        <taxon>Multicrustacea</taxon>
        <taxon>Malacostraca</taxon>
        <taxon>Eumalacostraca</taxon>
        <taxon>Eucarida</taxon>
        <taxon>Euphausiacea</taxon>
        <taxon>Euphausiidae</taxon>
        <taxon>Meganyctiphanes</taxon>
    </lineage>
</organism>
<keyword evidence="8" id="KW-0862">Zinc</keyword>